<keyword evidence="2" id="KW-1185">Reference proteome</keyword>
<dbReference type="Gene3D" id="2.60.120.260">
    <property type="entry name" value="Galactose-binding domain-like"/>
    <property type="match status" value="1"/>
</dbReference>
<evidence type="ECO:0000313" key="1">
    <source>
        <dbReference type="EMBL" id="RZS97732.1"/>
    </source>
</evidence>
<dbReference type="AlphaFoldDB" id="A0A4Q7PFT8"/>
<name>A0A4Q7PFT8_9BACT</name>
<sequence>MKRFYWILLFFLLQGCSDRNDMLPSGSQLLKNSDFSASPDNVSPWVAITSPGFNLGVSEEVFRIGSRSVYIENLDSLNQNTGNWKQSYTGPAPRPGRTLRMRAYLKGENIVLRGPRSNIYISMRAFPVQDSRGSTIGRFISSQDRIRVNGTFDWRPIELVLNNAPDEIDFITVYLVMGPRATGRVYFDEVTLTVD</sequence>
<dbReference type="RefSeq" id="WP_207226911.1">
    <property type="nucleotide sequence ID" value="NZ_SGXG01000001.1"/>
</dbReference>
<evidence type="ECO:0000313" key="2">
    <source>
        <dbReference type="Proteomes" id="UP000292209"/>
    </source>
</evidence>
<accession>A0A4Q7PFT8</accession>
<organism evidence="1 2">
    <name type="scientific">Cecembia calidifontis</name>
    <dbReference type="NCBI Taxonomy" id="1187080"/>
    <lineage>
        <taxon>Bacteria</taxon>
        <taxon>Pseudomonadati</taxon>
        <taxon>Bacteroidota</taxon>
        <taxon>Cytophagia</taxon>
        <taxon>Cytophagales</taxon>
        <taxon>Cyclobacteriaceae</taxon>
        <taxon>Cecembia</taxon>
    </lineage>
</organism>
<dbReference type="Proteomes" id="UP000292209">
    <property type="component" value="Unassembled WGS sequence"/>
</dbReference>
<dbReference type="PROSITE" id="PS51257">
    <property type="entry name" value="PROKAR_LIPOPROTEIN"/>
    <property type="match status" value="1"/>
</dbReference>
<gene>
    <name evidence="1" type="ORF">BC751_3352</name>
</gene>
<proteinExistence type="predicted"/>
<protein>
    <submittedName>
        <fullName evidence="1">Uncharacterized protein</fullName>
    </submittedName>
</protein>
<reference evidence="1 2" key="1">
    <citation type="submission" date="2019-02" db="EMBL/GenBank/DDBJ databases">
        <title>Genomic Encyclopedia of Archaeal and Bacterial Type Strains, Phase II (KMG-II): from individual species to whole genera.</title>
        <authorList>
            <person name="Goeker M."/>
        </authorList>
    </citation>
    <scope>NUCLEOTIDE SEQUENCE [LARGE SCALE GENOMIC DNA]</scope>
    <source>
        <strain evidence="1 2">DSM 21411</strain>
    </source>
</reference>
<comment type="caution">
    <text evidence="1">The sequence shown here is derived from an EMBL/GenBank/DDBJ whole genome shotgun (WGS) entry which is preliminary data.</text>
</comment>
<dbReference type="EMBL" id="SGXG01000001">
    <property type="protein sequence ID" value="RZS97732.1"/>
    <property type="molecule type" value="Genomic_DNA"/>
</dbReference>